<dbReference type="InterPro" id="IPR001851">
    <property type="entry name" value="ABC_transp_permease"/>
</dbReference>
<dbReference type="CDD" id="cd06580">
    <property type="entry name" value="TM_PBP1_transp_TpRbsC_like"/>
    <property type="match status" value="1"/>
</dbReference>
<keyword evidence="5 6" id="KW-0472">Membrane</keyword>
<feature type="transmembrane region" description="Helical" evidence="6">
    <location>
        <begin position="322"/>
        <end position="341"/>
    </location>
</feature>
<evidence type="ECO:0000313" key="7">
    <source>
        <dbReference type="EMBL" id="MCU9847416.1"/>
    </source>
</evidence>
<feature type="transmembrane region" description="Helical" evidence="6">
    <location>
        <begin position="91"/>
        <end position="107"/>
    </location>
</feature>
<dbReference type="Proteomes" id="UP001209535">
    <property type="component" value="Unassembled WGS sequence"/>
</dbReference>
<keyword evidence="3 6" id="KW-0812">Transmembrane</keyword>
<dbReference type="RefSeq" id="WP_263333939.1">
    <property type="nucleotide sequence ID" value="NZ_JAOVQO010000004.1"/>
</dbReference>
<protein>
    <submittedName>
        <fullName evidence="7">ABC transporter permease</fullName>
    </submittedName>
</protein>
<feature type="transmembrane region" description="Helical" evidence="6">
    <location>
        <begin position="145"/>
        <end position="163"/>
    </location>
</feature>
<dbReference type="EMBL" id="JAOVQO010000004">
    <property type="protein sequence ID" value="MCU9847416.1"/>
    <property type="molecule type" value="Genomic_DNA"/>
</dbReference>
<evidence type="ECO:0000256" key="3">
    <source>
        <dbReference type="ARBA" id="ARBA00022692"/>
    </source>
</evidence>
<keyword evidence="8" id="KW-1185">Reference proteome</keyword>
<name>A0ABT2X0H4_9RHOB</name>
<feature type="transmembrane region" description="Helical" evidence="6">
    <location>
        <begin position="277"/>
        <end position="310"/>
    </location>
</feature>
<feature type="transmembrane region" description="Helical" evidence="6">
    <location>
        <begin position="113"/>
        <end position="136"/>
    </location>
</feature>
<keyword evidence="4 6" id="KW-1133">Transmembrane helix</keyword>
<feature type="transmembrane region" description="Helical" evidence="6">
    <location>
        <begin position="196"/>
        <end position="214"/>
    </location>
</feature>
<gene>
    <name evidence="7" type="ORF">OEZ60_05300</name>
</gene>
<evidence type="ECO:0000256" key="5">
    <source>
        <dbReference type="ARBA" id="ARBA00023136"/>
    </source>
</evidence>
<evidence type="ECO:0000256" key="1">
    <source>
        <dbReference type="ARBA" id="ARBA00004651"/>
    </source>
</evidence>
<feature type="transmembrane region" description="Helical" evidence="6">
    <location>
        <begin position="62"/>
        <end position="79"/>
    </location>
</feature>
<evidence type="ECO:0000313" key="8">
    <source>
        <dbReference type="Proteomes" id="UP001209535"/>
    </source>
</evidence>
<comment type="subcellular location">
    <subcellularLocation>
        <location evidence="1">Cell membrane</location>
        <topology evidence="1">Multi-pass membrane protein</topology>
    </subcellularLocation>
</comment>
<evidence type="ECO:0000256" key="2">
    <source>
        <dbReference type="ARBA" id="ARBA00022475"/>
    </source>
</evidence>
<dbReference type="Pfam" id="PF02653">
    <property type="entry name" value="BPD_transp_2"/>
    <property type="match status" value="1"/>
</dbReference>
<feature type="transmembrane region" description="Helical" evidence="6">
    <location>
        <begin position="21"/>
        <end position="42"/>
    </location>
</feature>
<reference evidence="7 8" key="1">
    <citation type="submission" date="2022-10" db="EMBL/GenBank/DDBJ databases">
        <title>Defluviimonas sp. nov., isolated from ocean surface sediments.</title>
        <authorList>
            <person name="He W."/>
            <person name="Wang L."/>
            <person name="Zhang D.-F."/>
        </authorList>
    </citation>
    <scope>NUCLEOTIDE SEQUENCE [LARGE SCALE GENOMIC DNA]</scope>
    <source>
        <strain evidence="7 8">WL0024</strain>
    </source>
</reference>
<organism evidence="7 8">
    <name type="scientific">Albidovulum salinarum</name>
    <dbReference type="NCBI Taxonomy" id="2984153"/>
    <lineage>
        <taxon>Bacteria</taxon>
        <taxon>Pseudomonadati</taxon>
        <taxon>Pseudomonadota</taxon>
        <taxon>Alphaproteobacteria</taxon>
        <taxon>Rhodobacterales</taxon>
        <taxon>Paracoccaceae</taxon>
        <taxon>Albidovulum</taxon>
    </lineage>
</organism>
<sequence>MRLEPIANPTALRRFGLPATALALTVLVASLLALLAGANPFATLGLILKGAAGSKFALLETLSRATPLIFTGLAVAVAFRAKLWNIGAEAQLYAGAIVTVLLGTGALPLPSALLLPVIALAAMLAGALVLLGPVLLKTRLGVDEVVTTLLFNFIMLLFVSYLLEGPMKDPMGMGWPKSPALEKAARLPRIVDGLRLHWGFALAILAAIAVWVIQTRTTLGYEIRAVGLNAEAARFAGIPVGRVMVKTALLSGGLAALAGFSEVAGLKGNLTLDLSPGFGYTGIIVAMLALLNPLGVVLSALFVAGVFVGADSMSRAAGVPTYIADILTATALLTMVLALRLTRARIRWR</sequence>
<evidence type="ECO:0000256" key="6">
    <source>
        <dbReference type="SAM" id="Phobius"/>
    </source>
</evidence>
<dbReference type="PANTHER" id="PTHR47089:SF1">
    <property type="entry name" value="GUANOSINE ABC TRANSPORTER PERMEASE PROTEIN NUPP"/>
    <property type="match status" value="1"/>
</dbReference>
<comment type="caution">
    <text evidence="7">The sequence shown here is derived from an EMBL/GenBank/DDBJ whole genome shotgun (WGS) entry which is preliminary data.</text>
</comment>
<keyword evidence="2" id="KW-1003">Cell membrane</keyword>
<accession>A0ABT2X0H4</accession>
<proteinExistence type="predicted"/>
<dbReference type="PANTHER" id="PTHR47089">
    <property type="entry name" value="ABC TRANSPORTER, PERMEASE PROTEIN"/>
    <property type="match status" value="1"/>
</dbReference>
<evidence type="ECO:0000256" key="4">
    <source>
        <dbReference type="ARBA" id="ARBA00022989"/>
    </source>
</evidence>